<protein>
    <submittedName>
        <fullName evidence="2">Uncharacterized protein</fullName>
    </submittedName>
</protein>
<sequence>MASFSKKPKDGTKRQFILEEKDSPEEYLHIWGVNPSYIHVNNNIVIARIIGLGVLIIFYISSLYLLTSQLIISLISGTIILILFILVFHEQLFFFGSIGFFSFRRINVVDPFKNIIFGINKQSPSTVPNKKDLVHTALKLFRIEVIPENVHASITLFVKALSEYKNMVKFTYQVIQTPIYSQMYKGGSVRTNIYFCVFYTVNGIPTHKRFDMLRKRLDFLGNTLRNNFIGNFHHFKIALLSGTALVNGLRTYFFKTDSPLQEERSSKKIDLSFIIKLIFCCGIVVFSGILLGFLKTPFLFIFLINLVLIIILMFLWWRESLYMISRNSALENYIIVNPFNNTLFFRHRGISDTLFAHINNNLLLGIKMFNLTFAFPPPYCNNDKFIQDIMSQKVSFGYTSINSPIPFPIFYDEGLNFLTRKTINDLLNSPWRVQTTIDEINWLAIRAGVWRTMLNISAIEFKRIDSLDKNTILNLEEQLVIKAKILQSAFNSTFFNYRLVQLRREKLVTGVMCEILKNNEFTLTGTHLSYLLFQGKSLIHLIEIVDVLKKGVTMRIASEFNTPLNLQNNIIMGNTVNTEVLEEEMPFGFTLEQVQNVLISNGTAPHRELFMMKLISELAIEDIPALVFDYRGTWSKLITHFKGTKYEDRFLYFKLGKAFILDPLKSDIPYDKDNADFLEYMFDVYAMAFRKDQRTVDMVRTTILQNPDIDMTSLNLKLINEKDWEKSPGSDSLISLFGDFTQQDEQYLHIAPSEPSGAITFKDFISDNRTVIVDLSISNDYTKQTFLTFLIISKIIHYLKTAQDDEYCNKIIAVPHVDLFFNSIFIDRKSDYGKINKFLDPLKEKGFGFIFSANQAHYLHTNLINYFENFVAFNTRDKRDIAALSNFMNMQELEGIGYYSQKRNQTYQIPYIMSLQNNEAVVKRSDMYQVFPVQIEWEQIEKNPLMSNEEIITFMEKQGYDLKDAESKLLEQIKKTLFEKDFGIYFGFTQEIKEFFETISKVDQIAGLSKKKIKNELKTAIYPKASRHLRSKVEVKKTRDEIFKILVKQGYLKESHMKTAGGSESLPTSFSVGPQYKKALEDEFESEYSIETVESDSGTPFEFLNQDQPRKFIVQEGNLRIAIAREFST</sequence>
<gene>
    <name evidence="2" type="ORF">LCGC14_1357830</name>
</gene>
<organism evidence="2">
    <name type="scientific">marine sediment metagenome</name>
    <dbReference type="NCBI Taxonomy" id="412755"/>
    <lineage>
        <taxon>unclassified sequences</taxon>
        <taxon>metagenomes</taxon>
        <taxon>ecological metagenomes</taxon>
    </lineage>
</organism>
<feature type="transmembrane region" description="Helical" evidence="1">
    <location>
        <begin position="299"/>
        <end position="317"/>
    </location>
</feature>
<feature type="transmembrane region" description="Helical" evidence="1">
    <location>
        <begin position="273"/>
        <end position="293"/>
    </location>
</feature>
<evidence type="ECO:0000256" key="1">
    <source>
        <dbReference type="SAM" id="Phobius"/>
    </source>
</evidence>
<keyword evidence="1" id="KW-0812">Transmembrane</keyword>
<reference evidence="2" key="1">
    <citation type="journal article" date="2015" name="Nature">
        <title>Complex archaea that bridge the gap between prokaryotes and eukaryotes.</title>
        <authorList>
            <person name="Spang A."/>
            <person name="Saw J.H."/>
            <person name="Jorgensen S.L."/>
            <person name="Zaremba-Niedzwiedzka K."/>
            <person name="Martijn J."/>
            <person name="Lind A.E."/>
            <person name="van Eijk R."/>
            <person name="Schleper C."/>
            <person name="Guy L."/>
            <person name="Ettema T.J."/>
        </authorList>
    </citation>
    <scope>NUCLEOTIDE SEQUENCE</scope>
</reference>
<comment type="caution">
    <text evidence="2">The sequence shown here is derived from an EMBL/GenBank/DDBJ whole genome shotgun (WGS) entry which is preliminary data.</text>
</comment>
<feature type="transmembrane region" description="Helical" evidence="1">
    <location>
        <begin position="71"/>
        <end position="95"/>
    </location>
</feature>
<keyword evidence="1" id="KW-1133">Transmembrane helix</keyword>
<feature type="transmembrane region" description="Helical" evidence="1">
    <location>
        <begin position="45"/>
        <end position="65"/>
    </location>
</feature>
<dbReference type="EMBL" id="LAZR01008458">
    <property type="protein sequence ID" value="KKM78653.1"/>
    <property type="molecule type" value="Genomic_DNA"/>
</dbReference>
<feature type="non-terminal residue" evidence="2">
    <location>
        <position position="1129"/>
    </location>
</feature>
<accession>A0A0F9K9K4</accession>
<dbReference type="AlphaFoldDB" id="A0A0F9K9K4"/>
<name>A0A0F9K9K4_9ZZZZ</name>
<proteinExistence type="predicted"/>
<keyword evidence="1" id="KW-0472">Membrane</keyword>
<evidence type="ECO:0000313" key="2">
    <source>
        <dbReference type="EMBL" id="KKM78653.1"/>
    </source>
</evidence>